<organism evidence="21 22">
    <name type="scientific">Etheostoma spectabile</name>
    <name type="common">orangethroat darter</name>
    <dbReference type="NCBI Taxonomy" id="54343"/>
    <lineage>
        <taxon>Eukaryota</taxon>
        <taxon>Metazoa</taxon>
        <taxon>Chordata</taxon>
        <taxon>Craniata</taxon>
        <taxon>Vertebrata</taxon>
        <taxon>Euteleostomi</taxon>
        <taxon>Actinopterygii</taxon>
        <taxon>Neopterygii</taxon>
        <taxon>Teleostei</taxon>
        <taxon>Neoteleostei</taxon>
        <taxon>Acanthomorphata</taxon>
        <taxon>Eupercaria</taxon>
        <taxon>Perciformes</taxon>
        <taxon>Percoidei</taxon>
        <taxon>Percidae</taxon>
        <taxon>Etheostomatinae</taxon>
        <taxon>Etheostoma</taxon>
    </lineage>
</organism>
<dbReference type="FunFam" id="3.40.50.150:FF:000007">
    <property type="entry name" value="rRNA adenine N(6)-methyltransferase"/>
    <property type="match status" value="1"/>
</dbReference>
<evidence type="ECO:0000256" key="14">
    <source>
        <dbReference type="ARBA" id="ARBA00046134"/>
    </source>
</evidence>
<feature type="binding site" evidence="16">
    <location>
        <position position="247"/>
    </location>
    <ligand>
        <name>S-adenosyl-L-methionine</name>
        <dbReference type="ChEBI" id="CHEBI:59789"/>
    </ligand>
</feature>
<keyword evidence="8" id="KW-0995">Kinetochore</keyword>
<feature type="binding site" evidence="16">
    <location>
        <position position="295"/>
    </location>
    <ligand>
        <name>S-adenosyl-L-methionine</name>
        <dbReference type="ChEBI" id="CHEBI:59789"/>
    </ligand>
</feature>
<dbReference type="Pfam" id="PF05837">
    <property type="entry name" value="CENP-H"/>
    <property type="match status" value="1"/>
</dbReference>
<keyword evidence="7 16" id="KW-0949">S-adenosyl-L-methionine</keyword>
<evidence type="ECO:0000313" key="21">
    <source>
        <dbReference type="EMBL" id="KAA8592319.1"/>
    </source>
</evidence>
<dbReference type="Proteomes" id="UP000327493">
    <property type="component" value="Chromosome 5"/>
</dbReference>
<comment type="similarity">
    <text evidence="12">Belongs to the CENP-H/MCM16 family.</text>
</comment>
<dbReference type="GO" id="GO:0005730">
    <property type="term" value="C:nucleolus"/>
    <property type="evidence" value="ECO:0007669"/>
    <property type="project" value="TreeGrafter"/>
</dbReference>
<keyword evidence="5 16" id="KW-0489">Methyltransferase</keyword>
<feature type="non-terminal residue" evidence="21">
    <location>
        <position position="406"/>
    </location>
</feature>
<reference evidence="21 22" key="1">
    <citation type="submission" date="2019-08" db="EMBL/GenBank/DDBJ databases">
        <title>A chromosome-level genome assembly, high-density linkage maps, and genome scans reveal the genomic architecture of hybrid incompatibilities underlying speciation via character displacement in darters (Percidae: Etheostominae).</title>
        <authorList>
            <person name="Moran R.L."/>
            <person name="Catchen J.M."/>
            <person name="Fuller R.C."/>
        </authorList>
    </citation>
    <scope>NUCLEOTIDE SEQUENCE [LARGE SCALE GENOMIC DNA]</scope>
    <source>
        <strain evidence="21">EspeVRDwgs_2016</strain>
        <tissue evidence="21">Muscle</tissue>
    </source>
</reference>
<feature type="coiled-coil region" evidence="18">
    <location>
        <begin position="131"/>
        <end position="182"/>
    </location>
</feature>
<evidence type="ECO:0000256" key="13">
    <source>
        <dbReference type="ARBA" id="ARBA00035020"/>
    </source>
</evidence>
<feature type="binding site" evidence="16">
    <location>
        <position position="274"/>
    </location>
    <ligand>
        <name>S-adenosyl-L-methionine</name>
        <dbReference type="ChEBI" id="CHEBI:59789"/>
    </ligand>
</feature>
<dbReference type="InterPro" id="IPR008426">
    <property type="entry name" value="CENP-H_C"/>
</dbReference>
<name>A0A5J5DGA8_9PERO</name>
<keyword evidence="3" id="KW-0158">Chromosome</keyword>
<dbReference type="PANTHER" id="PTHR11727:SF7">
    <property type="entry name" value="DIMETHYLADENOSINE TRANSFERASE-RELATED"/>
    <property type="match status" value="1"/>
</dbReference>
<keyword evidence="18" id="KW-0175">Coiled coil</keyword>
<dbReference type="CDD" id="cd02440">
    <property type="entry name" value="AdoMet_MTases"/>
    <property type="match status" value="1"/>
</dbReference>
<dbReference type="SMART" id="SM00650">
    <property type="entry name" value="rADc"/>
    <property type="match status" value="1"/>
</dbReference>
<evidence type="ECO:0000256" key="8">
    <source>
        <dbReference type="ARBA" id="ARBA00022838"/>
    </source>
</evidence>
<comment type="caution">
    <text evidence="21">The sequence shown here is derived from an EMBL/GenBank/DDBJ whole genome shotgun (WGS) entry which is preliminary data.</text>
</comment>
<keyword evidence="11" id="KW-0137">Centromere</keyword>
<dbReference type="GO" id="GO:0051382">
    <property type="term" value="P:kinetochore assembly"/>
    <property type="evidence" value="ECO:0007669"/>
    <property type="project" value="InterPro"/>
</dbReference>
<keyword evidence="22" id="KW-1185">Reference proteome</keyword>
<comment type="subcellular location">
    <subcellularLocation>
        <location evidence="2">Chromosome</location>
        <location evidence="2">Centromere</location>
        <location evidence="2">Kinetochore</location>
    </subcellularLocation>
    <subcellularLocation>
        <location evidence="1">Nucleus</location>
    </subcellularLocation>
</comment>
<evidence type="ECO:0000256" key="4">
    <source>
        <dbReference type="ARBA" id="ARBA00022552"/>
    </source>
</evidence>
<keyword evidence="6 16" id="KW-0808">Transferase</keyword>
<evidence type="ECO:0000259" key="20">
    <source>
        <dbReference type="SMART" id="SM00650"/>
    </source>
</evidence>
<comment type="subunit">
    <text evidence="13">Part of the small subunit (SSU) processome, composed of more than 70 proteins and the RNA chaperone small nucleolar RNA (snoRNA) U3.</text>
</comment>
<keyword evidence="19" id="KW-0812">Transmembrane</keyword>
<accession>A0A5J5DGA8</accession>
<dbReference type="EC" id="2.1.1.-" evidence="17"/>
<evidence type="ECO:0000256" key="19">
    <source>
        <dbReference type="SAM" id="Phobius"/>
    </source>
</evidence>
<feature type="domain" description="Ribosomal RNA adenine methylase transferase N-terminal" evidence="20">
    <location>
        <begin position="254"/>
        <end position="405"/>
    </location>
</feature>
<evidence type="ECO:0000256" key="3">
    <source>
        <dbReference type="ARBA" id="ARBA00022454"/>
    </source>
</evidence>
<evidence type="ECO:0000313" key="22">
    <source>
        <dbReference type="Proteomes" id="UP000327493"/>
    </source>
</evidence>
<keyword evidence="19" id="KW-1133">Transmembrane helix</keyword>
<evidence type="ECO:0000256" key="15">
    <source>
        <dbReference type="ARBA" id="ARBA00061109"/>
    </source>
</evidence>
<feature type="transmembrane region" description="Helical" evidence="19">
    <location>
        <begin position="219"/>
        <end position="240"/>
    </location>
</feature>
<dbReference type="InterPro" id="IPR029063">
    <property type="entry name" value="SAM-dependent_MTases_sf"/>
</dbReference>
<evidence type="ECO:0000256" key="16">
    <source>
        <dbReference type="PROSITE-ProRule" id="PRU01026"/>
    </source>
</evidence>
<evidence type="ECO:0000256" key="7">
    <source>
        <dbReference type="ARBA" id="ARBA00022691"/>
    </source>
</evidence>
<evidence type="ECO:0000256" key="5">
    <source>
        <dbReference type="ARBA" id="ARBA00022603"/>
    </source>
</evidence>
<dbReference type="EMBL" id="VOFY01000005">
    <property type="protein sequence ID" value="KAA8592319.1"/>
    <property type="molecule type" value="Genomic_DNA"/>
</dbReference>
<evidence type="ECO:0000256" key="2">
    <source>
        <dbReference type="ARBA" id="ARBA00004629"/>
    </source>
</evidence>
<dbReference type="PROSITE" id="PS01131">
    <property type="entry name" value="RRNA_A_DIMETH"/>
    <property type="match status" value="1"/>
</dbReference>
<comment type="function">
    <text evidence="14">Specifically dimethylates two adjacent adenosines in the loop of a conserved hairpin near the 3'-end of 18S rRNA in the 40S particle. Involved in the pre-rRNA processing steps leading to small-subunit rRNA production independently of its RNA-modifying catalytic activity. Part of the small subunit (SSU) processome, first precursor of the small eukaryotic ribosomal subunit. During the assembly of the SSU processome in the nucleolus, many ribosome biogenesis factors, an RNA chaperone and ribosomal proteins associate with the nascent pre-rRNA and work in concert to generate RNA folding, modifications, rearrangements and cleavage as well as targeted degradation of pre-ribosomal RNA by the RNA exosome.</text>
</comment>
<evidence type="ECO:0000256" key="10">
    <source>
        <dbReference type="ARBA" id="ARBA00023242"/>
    </source>
</evidence>
<dbReference type="NCBIfam" id="TIGR00755">
    <property type="entry name" value="ksgA"/>
    <property type="match status" value="1"/>
</dbReference>
<evidence type="ECO:0000256" key="12">
    <source>
        <dbReference type="ARBA" id="ARBA00025735"/>
    </source>
</evidence>
<evidence type="ECO:0000256" key="6">
    <source>
        <dbReference type="ARBA" id="ARBA00022679"/>
    </source>
</evidence>
<evidence type="ECO:0000256" key="18">
    <source>
        <dbReference type="SAM" id="Coils"/>
    </source>
</evidence>
<feature type="binding site" evidence="16">
    <location>
        <position position="338"/>
    </location>
    <ligand>
        <name>S-adenosyl-L-methionine</name>
        <dbReference type="ChEBI" id="CHEBI:59789"/>
    </ligand>
</feature>
<dbReference type="GO" id="GO:0000179">
    <property type="term" value="F:rRNA (adenine-N6,N6-)-dimethyltransferase activity"/>
    <property type="evidence" value="ECO:0007669"/>
    <property type="project" value="UniProtKB-UniRule"/>
</dbReference>
<dbReference type="InterPro" id="IPR020596">
    <property type="entry name" value="rRNA_Ade_Mease_Trfase_CS"/>
</dbReference>
<dbReference type="SUPFAM" id="SSF53335">
    <property type="entry name" value="S-adenosyl-L-methionine-dependent methyltransferases"/>
    <property type="match status" value="1"/>
</dbReference>
<dbReference type="Gene3D" id="3.40.50.150">
    <property type="entry name" value="Vaccinia Virus protein VP39"/>
    <property type="match status" value="1"/>
</dbReference>
<evidence type="ECO:0000256" key="11">
    <source>
        <dbReference type="ARBA" id="ARBA00023328"/>
    </source>
</evidence>
<evidence type="ECO:0000256" key="1">
    <source>
        <dbReference type="ARBA" id="ARBA00004123"/>
    </source>
</evidence>
<keyword evidence="9 16" id="KW-0694">RNA-binding</keyword>
<proteinExistence type="inferred from homology"/>
<dbReference type="Pfam" id="PF00398">
    <property type="entry name" value="RrnaAD"/>
    <property type="match status" value="1"/>
</dbReference>
<dbReference type="InterPro" id="IPR001737">
    <property type="entry name" value="KsgA/Erm"/>
</dbReference>
<keyword evidence="19" id="KW-0472">Membrane</keyword>
<feature type="binding site" evidence="16">
    <location>
        <position position="323"/>
    </location>
    <ligand>
        <name>S-adenosyl-L-methionine</name>
        <dbReference type="ChEBI" id="CHEBI:59789"/>
    </ligand>
</feature>
<feature type="binding site" evidence="16">
    <location>
        <position position="249"/>
    </location>
    <ligand>
        <name>S-adenosyl-L-methionine</name>
        <dbReference type="ChEBI" id="CHEBI:59789"/>
    </ligand>
</feature>
<dbReference type="GO" id="GO:0000776">
    <property type="term" value="C:kinetochore"/>
    <property type="evidence" value="ECO:0007669"/>
    <property type="project" value="UniProtKB-KW"/>
</dbReference>
<dbReference type="AlphaFoldDB" id="A0A5J5DGA8"/>
<comment type="similarity">
    <text evidence="15 16 17">Belongs to the class I-like SAM-binding methyltransferase superfamily. rRNA adenine N(6)-methyltransferase family.</text>
</comment>
<keyword evidence="4 17" id="KW-0698">rRNA processing</keyword>
<dbReference type="PROSITE" id="PS51689">
    <property type="entry name" value="SAM_RNA_A_N6_MT"/>
    <property type="match status" value="1"/>
</dbReference>
<dbReference type="InterPro" id="IPR011530">
    <property type="entry name" value="rRNA_adenine_dimethylase"/>
</dbReference>
<keyword evidence="10" id="KW-0539">Nucleus</keyword>
<sequence>MRLKLVCLHCYAMDPSDNMGALNHMVEAVALDNGPAPDSSTGQRDALPNDMLRIKQQMSNQCFEMAVQLQAGKSKRSCSTSEAERDLPDYVKEMERVKTINFNSTLALHRMQMWYAIGEKLKQNDSEAVALKAVNDRCMALCSQIKQLQQESRDLQDEITEIQKKRLEMKRLTHEKMKEMEELMSKKGHPETEKYKAVLEKGQANLEKYKKMIIMAQNVLRGILLALQSVPILSVTGIMFNTGMGQHILKNPLIVNGIIEKAALRPTDVVLEVGPGTGNMTVKLLEKAKKVVACELDCRLVAELQKRVQCTPMQTKLQILVGDVLKTDLPFFDVCVANLPYQISSPFVFKLLLHRPFFRCAVLMFQREFAMRLVAKPGDKLFCRLSINTQLLARVDHLMKVSGHSL</sequence>
<protein>
    <recommendedName>
        <fullName evidence="17">rRNA adenine N(6)-methyltransferase</fullName>
        <ecNumber evidence="17">2.1.1.-</ecNumber>
    </recommendedName>
</protein>
<dbReference type="GO" id="GO:0003723">
    <property type="term" value="F:RNA binding"/>
    <property type="evidence" value="ECO:0007669"/>
    <property type="project" value="UniProtKB-UniRule"/>
</dbReference>
<evidence type="ECO:0000256" key="9">
    <source>
        <dbReference type="ARBA" id="ARBA00022884"/>
    </source>
</evidence>
<dbReference type="InterPro" id="IPR020598">
    <property type="entry name" value="rRNA_Ade_methylase_Trfase_N"/>
</dbReference>
<gene>
    <name evidence="21" type="ORF">FQN60_017774</name>
</gene>
<evidence type="ECO:0000256" key="17">
    <source>
        <dbReference type="RuleBase" id="RU362106"/>
    </source>
</evidence>
<dbReference type="PANTHER" id="PTHR11727">
    <property type="entry name" value="DIMETHYLADENOSINE TRANSFERASE"/>
    <property type="match status" value="1"/>
</dbReference>